<evidence type="ECO:0000256" key="9">
    <source>
        <dbReference type="ARBA" id="ARBA00022884"/>
    </source>
</evidence>
<feature type="binding site" evidence="13">
    <location>
        <position position="564"/>
    </location>
    <ligand>
        <name>Zn(2+)</name>
        <dbReference type="ChEBI" id="CHEBI:29105"/>
    </ligand>
</feature>
<comment type="domain">
    <text evidence="13">Consists of three domains; the N-terminal catalytic domain, the editing domain and the C-terminal C-Ala domain. The editing domain removes incorrectly charged amino acids, while the C-Ala domain, along with tRNA(Ala), serves as a bridge to cooperatively bring together the editing and aminoacylation centers thus stimulating deacylation of misacylated tRNAs.</text>
</comment>
<comment type="cofactor">
    <cofactor evidence="13">
        <name>Zn(2+)</name>
        <dbReference type="ChEBI" id="CHEBI:29105"/>
    </cofactor>
    <text evidence="13">Binds 1 zinc ion per subunit.</text>
</comment>
<dbReference type="InterPro" id="IPR003156">
    <property type="entry name" value="DHHA1_dom"/>
</dbReference>
<dbReference type="InterPro" id="IPR018165">
    <property type="entry name" value="Ala-tRNA-synth_IIc_core"/>
</dbReference>
<dbReference type="GO" id="GO:0005829">
    <property type="term" value="C:cytosol"/>
    <property type="evidence" value="ECO:0007669"/>
    <property type="project" value="TreeGrafter"/>
</dbReference>
<dbReference type="InterPro" id="IPR002318">
    <property type="entry name" value="Ala-tRNA-lgiase_IIc"/>
</dbReference>
<evidence type="ECO:0000256" key="12">
    <source>
        <dbReference type="ARBA" id="ARBA00023146"/>
    </source>
</evidence>
<dbReference type="InterPro" id="IPR050058">
    <property type="entry name" value="Ala-tRNA_ligase"/>
</dbReference>
<dbReference type="SUPFAM" id="SSF50447">
    <property type="entry name" value="Translation proteins"/>
    <property type="match status" value="1"/>
</dbReference>
<evidence type="ECO:0000256" key="14">
    <source>
        <dbReference type="SAM" id="Coils"/>
    </source>
</evidence>
<dbReference type="Pfam" id="PF07973">
    <property type="entry name" value="tRNA_SAD"/>
    <property type="match status" value="1"/>
</dbReference>
<feature type="binding site" evidence="13">
    <location>
        <position position="568"/>
    </location>
    <ligand>
        <name>Zn(2+)</name>
        <dbReference type="ChEBI" id="CHEBI:29105"/>
    </ligand>
</feature>
<dbReference type="PRINTS" id="PR00980">
    <property type="entry name" value="TRNASYNTHALA"/>
</dbReference>
<keyword evidence="5 13" id="KW-0479">Metal-binding</keyword>
<dbReference type="Gene3D" id="3.10.310.40">
    <property type="match status" value="1"/>
</dbReference>
<keyword evidence="7 13" id="KW-0862">Zinc</keyword>
<comment type="catalytic activity">
    <reaction evidence="13">
        <text>tRNA(Ala) + L-alanine + ATP = L-alanyl-tRNA(Ala) + AMP + diphosphate</text>
        <dbReference type="Rhea" id="RHEA:12540"/>
        <dbReference type="Rhea" id="RHEA-COMP:9657"/>
        <dbReference type="Rhea" id="RHEA-COMP:9923"/>
        <dbReference type="ChEBI" id="CHEBI:30616"/>
        <dbReference type="ChEBI" id="CHEBI:33019"/>
        <dbReference type="ChEBI" id="CHEBI:57972"/>
        <dbReference type="ChEBI" id="CHEBI:78442"/>
        <dbReference type="ChEBI" id="CHEBI:78497"/>
        <dbReference type="ChEBI" id="CHEBI:456215"/>
        <dbReference type="EC" id="6.1.1.7"/>
    </reaction>
</comment>
<dbReference type="GO" id="GO:0004813">
    <property type="term" value="F:alanine-tRNA ligase activity"/>
    <property type="evidence" value="ECO:0007669"/>
    <property type="project" value="UniProtKB-UniRule"/>
</dbReference>
<dbReference type="FunFam" id="3.10.310.40:FF:000001">
    <property type="entry name" value="Alanine--tRNA ligase"/>
    <property type="match status" value="1"/>
</dbReference>
<feature type="binding site" evidence="13">
    <location>
        <position position="670"/>
    </location>
    <ligand>
        <name>Zn(2+)</name>
        <dbReference type="ChEBI" id="CHEBI:29105"/>
    </ligand>
</feature>
<dbReference type="InterPro" id="IPR018164">
    <property type="entry name" value="Ala-tRNA-synth_IIc_N"/>
</dbReference>
<dbReference type="InterPro" id="IPR009000">
    <property type="entry name" value="Transl_B-barrel_sf"/>
</dbReference>
<dbReference type="EC" id="6.1.1.7" evidence="13"/>
<dbReference type="Gene3D" id="3.30.980.10">
    <property type="entry name" value="Threonyl-trna Synthetase, Chain A, domain 2"/>
    <property type="match status" value="1"/>
</dbReference>
<dbReference type="PROSITE" id="PS50860">
    <property type="entry name" value="AA_TRNA_LIGASE_II_ALA"/>
    <property type="match status" value="1"/>
</dbReference>
<dbReference type="CDD" id="cd00673">
    <property type="entry name" value="AlaRS_core"/>
    <property type="match status" value="1"/>
</dbReference>
<keyword evidence="3 13" id="KW-0820">tRNA-binding</keyword>
<keyword evidence="9 13" id="KW-0694">RNA-binding</keyword>
<dbReference type="SUPFAM" id="SSF55186">
    <property type="entry name" value="ThrRS/AlaRS common domain"/>
    <property type="match status" value="1"/>
</dbReference>
<dbReference type="NCBIfam" id="TIGR00344">
    <property type="entry name" value="alaS"/>
    <property type="match status" value="1"/>
</dbReference>
<dbReference type="HAMAP" id="MF_00036_B">
    <property type="entry name" value="Ala_tRNA_synth_B"/>
    <property type="match status" value="1"/>
</dbReference>
<gene>
    <name evidence="13 16" type="primary">alaS</name>
    <name evidence="16" type="ORF">NCTC10082_03562</name>
</gene>
<comment type="subcellular location">
    <subcellularLocation>
        <location evidence="1 13">Cytoplasm</location>
    </subcellularLocation>
</comment>
<keyword evidence="10 13" id="KW-0648">Protein biosynthesis</keyword>
<dbReference type="InterPro" id="IPR023033">
    <property type="entry name" value="Ala_tRNA_ligase_euk/bac"/>
</dbReference>
<name>A0A2S8JN77_ECOLX</name>
<evidence type="ECO:0000256" key="10">
    <source>
        <dbReference type="ARBA" id="ARBA00022917"/>
    </source>
</evidence>
<feature type="coiled-coil region" evidence="14">
    <location>
        <begin position="725"/>
        <end position="759"/>
    </location>
</feature>
<evidence type="ECO:0000256" key="2">
    <source>
        <dbReference type="ARBA" id="ARBA00008226"/>
    </source>
</evidence>
<feature type="modified residue" description="N6-acetyllysine" evidence="13">
    <location>
        <position position="74"/>
    </location>
</feature>
<dbReference type="Pfam" id="PF01411">
    <property type="entry name" value="tRNA-synt_2c"/>
    <property type="match status" value="1"/>
</dbReference>
<evidence type="ECO:0000256" key="6">
    <source>
        <dbReference type="ARBA" id="ARBA00022741"/>
    </source>
</evidence>
<keyword evidence="4 13" id="KW-0436">Ligase</keyword>
<dbReference type="Gene3D" id="2.40.30.130">
    <property type="match status" value="1"/>
</dbReference>
<evidence type="ECO:0000256" key="3">
    <source>
        <dbReference type="ARBA" id="ARBA00022555"/>
    </source>
</evidence>
<dbReference type="EMBL" id="UFZA01000002">
    <property type="protein sequence ID" value="STE70735.1"/>
    <property type="molecule type" value="Genomic_DNA"/>
</dbReference>
<dbReference type="AlphaFoldDB" id="A0A2S8JN77"/>
<evidence type="ECO:0000256" key="11">
    <source>
        <dbReference type="ARBA" id="ARBA00022990"/>
    </source>
</evidence>
<dbReference type="InterPro" id="IPR012947">
    <property type="entry name" value="tRNA_SAD"/>
</dbReference>
<dbReference type="GO" id="GO:0000049">
    <property type="term" value="F:tRNA binding"/>
    <property type="evidence" value="ECO:0007669"/>
    <property type="project" value="UniProtKB-KW"/>
</dbReference>
<dbReference type="SUPFAM" id="SSF55681">
    <property type="entry name" value="Class II aaRS and biotin synthetases"/>
    <property type="match status" value="1"/>
</dbReference>
<dbReference type="InterPro" id="IPR045864">
    <property type="entry name" value="aa-tRNA-synth_II/BPL/LPL"/>
</dbReference>
<keyword evidence="6 13" id="KW-0547">Nucleotide-binding</keyword>
<dbReference type="FunFam" id="2.40.30.130:FF:000001">
    <property type="entry name" value="Alanine--tRNA ligase"/>
    <property type="match status" value="1"/>
</dbReference>
<dbReference type="GO" id="GO:0006419">
    <property type="term" value="P:alanyl-tRNA aminoacylation"/>
    <property type="evidence" value="ECO:0007669"/>
    <property type="project" value="UniProtKB-UniRule"/>
</dbReference>
<dbReference type="SMART" id="SM00863">
    <property type="entry name" value="tRNA_SAD"/>
    <property type="match status" value="1"/>
</dbReference>
<evidence type="ECO:0000256" key="5">
    <source>
        <dbReference type="ARBA" id="ARBA00022723"/>
    </source>
</evidence>
<dbReference type="PANTHER" id="PTHR11777">
    <property type="entry name" value="ALANYL-TRNA SYNTHETASE"/>
    <property type="match status" value="1"/>
</dbReference>
<feature type="binding site" evidence="13">
    <location>
        <position position="666"/>
    </location>
    <ligand>
        <name>Zn(2+)</name>
        <dbReference type="ChEBI" id="CHEBI:29105"/>
    </ligand>
</feature>
<evidence type="ECO:0000259" key="15">
    <source>
        <dbReference type="PROSITE" id="PS50860"/>
    </source>
</evidence>
<dbReference type="GO" id="GO:0008270">
    <property type="term" value="F:zinc ion binding"/>
    <property type="evidence" value="ECO:0007669"/>
    <property type="project" value="UniProtKB-UniRule"/>
</dbReference>
<reference evidence="16 17" key="1">
    <citation type="submission" date="2018-06" db="EMBL/GenBank/DDBJ databases">
        <authorList>
            <consortium name="Pathogen Informatics"/>
            <person name="Doyle S."/>
        </authorList>
    </citation>
    <scope>NUCLEOTIDE SEQUENCE [LARGE SCALE GENOMIC DNA]</scope>
    <source>
        <strain evidence="16 17">NCTC10082</strain>
    </source>
</reference>
<dbReference type="GO" id="GO:0045892">
    <property type="term" value="P:negative regulation of DNA-templated transcription"/>
    <property type="evidence" value="ECO:0007669"/>
    <property type="project" value="TreeGrafter"/>
</dbReference>
<dbReference type="Proteomes" id="UP000255164">
    <property type="component" value="Unassembled WGS sequence"/>
</dbReference>
<accession>A0A2S8JN77</accession>
<evidence type="ECO:0000256" key="1">
    <source>
        <dbReference type="ARBA" id="ARBA00004496"/>
    </source>
</evidence>
<dbReference type="FunFam" id="3.30.930.10:FF:000004">
    <property type="entry name" value="Alanine--tRNA ligase"/>
    <property type="match status" value="1"/>
</dbReference>
<comment type="function">
    <text evidence="13">Catalyzes the attachment of alanine to tRNA(Ala) in a two-step reaction: alanine is first activated by ATP to form Ala-AMP and then transferred to the acceptor end of tRNA(Ala). Also edits incorrectly charged Ser-tRNA(Ala) and Gly-tRNA(Ala) via its editing domain.</text>
</comment>
<dbReference type="Pfam" id="PF02272">
    <property type="entry name" value="DHHA1"/>
    <property type="match status" value="1"/>
</dbReference>
<keyword evidence="13" id="KW-0963">Cytoplasm</keyword>
<evidence type="ECO:0000256" key="8">
    <source>
        <dbReference type="ARBA" id="ARBA00022840"/>
    </source>
</evidence>
<dbReference type="PANTHER" id="PTHR11777:SF9">
    <property type="entry name" value="ALANINE--TRNA LIGASE, CYTOPLASMIC"/>
    <property type="match status" value="1"/>
</dbReference>
<dbReference type="InterPro" id="IPR018162">
    <property type="entry name" value="Ala-tRNA-ligase_IIc_anticod-bd"/>
</dbReference>
<dbReference type="GO" id="GO:0005524">
    <property type="term" value="F:ATP binding"/>
    <property type="evidence" value="ECO:0007669"/>
    <property type="project" value="UniProtKB-UniRule"/>
</dbReference>
<keyword evidence="8 13" id="KW-0067">ATP-binding</keyword>
<organism evidence="16 17">
    <name type="scientific">Escherichia coli</name>
    <dbReference type="NCBI Taxonomy" id="562"/>
    <lineage>
        <taxon>Bacteria</taxon>
        <taxon>Pseudomonadati</taxon>
        <taxon>Pseudomonadota</taxon>
        <taxon>Gammaproteobacteria</taxon>
        <taxon>Enterobacterales</taxon>
        <taxon>Enterobacteriaceae</taxon>
        <taxon>Escherichia</taxon>
    </lineage>
</organism>
<keyword evidence="12 13" id="KW-0030">Aminoacyl-tRNA synthetase</keyword>
<keyword evidence="14" id="KW-0175">Coiled coil</keyword>
<dbReference type="Gene3D" id="6.10.250.550">
    <property type="match status" value="1"/>
</dbReference>
<dbReference type="GO" id="GO:0002161">
    <property type="term" value="F:aminoacyl-tRNA deacylase activity"/>
    <property type="evidence" value="ECO:0007669"/>
    <property type="project" value="TreeGrafter"/>
</dbReference>
<keyword evidence="11 13" id="KW-0007">Acetylation</keyword>
<evidence type="ECO:0000256" key="4">
    <source>
        <dbReference type="ARBA" id="ARBA00022598"/>
    </source>
</evidence>
<evidence type="ECO:0000256" key="13">
    <source>
        <dbReference type="HAMAP-Rule" id="MF_00036"/>
    </source>
</evidence>
<dbReference type="FunFam" id="3.30.980.10:FF:000004">
    <property type="entry name" value="Alanine--tRNA ligase, cytoplasmic"/>
    <property type="match status" value="1"/>
</dbReference>
<dbReference type="Gene3D" id="3.30.54.20">
    <property type="match status" value="1"/>
</dbReference>
<evidence type="ECO:0000256" key="7">
    <source>
        <dbReference type="ARBA" id="ARBA00022833"/>
    </source>
</evidence>
<feature type="domain" description="Alanyl-transfer RNA synthetases family profile" evidence="15">
    <location>
        <begin position="3"/>
        <end position="709"/>
    </location>
</feature>
<evidence type="ECO:0000313" key="17">
    <source>
        <dbReference type="Proteomes" id="UP000255164"/>
    </source>
</evidence>
<sequence length="876" mass="96059">MSKSTAEIRQAFLDFFHSKGHQVVASSSLVPHNDPTLLFTNAGMNQFKDVFLGLDKRNYSRATTSQRCVRAGGKHNDLENVGYTARHHTFFEMLGNFSFGDYFKHDAIQFAWELLTSEKWFALPKERLWVTVYESDDEAYEIWEKEVGIPRERIIRIGDNKGAPYASDNFWQMGDTGPCGPCTEIFYDHGDHIWGGPPGSPEEDGDRYIEIWNIVFMQFNRQADGTMEPLPKPSVDTGMGLERIAAVLQHVNSNYDIDLFRTLIQAVAKVTGATDLSNKSLRVIADHIRSCAFLIADGVMPSNENRGYVLRRIIRRAVRHGNMLGAKETFFYKLVGPLIDVMGSAGEDLKRQQAQVEQVLKTEEEQFARTLERGLALLDEELAKLSGDTLDGETAFRLYDTYGFPVDLTADVCRERNIKVDEAGFEAAMEEQRRRAREASGFGADYNAMIRVDSASEFKGYDHLELNGKVTALFVDGKSVDVINAGQEAVVVLDQTPFYAESGGQVGDKGELKGANFSFAVEDTQKYGQAIGHIGKLAAGSLKVGDAVQADVDEARRARIRLNHSATHLMHAALRQALGTHVSQKGSLVNDKVLRFDFSHNEAMKPEEIRAVEDLVNAQIRRNLPIETNIMDLEAAKAKGAMALFGEKYDERVRVLSMGDFSTELCGGTHASRTGDIGLFRIISESGTAAGVRRIEAVTGEGAIATVHADSDRLNEVAHLLKGDSNNLADKVRSVLERTRQLEKELQQLKEQAAAQESANLSSKAIDVNGVKLLVSELSGVEPKMLRTMVDDLKNQLGSTIIVLATVVEGKVSLIAGVSKDVTDRVKAGELIGMVAQQVGGKGGGRPDMAQAGGTDAAALPAALASVKGWISAKLQ</sequence>
<comment type="subunit">
    <text evidence="13">Homotetramer.</text>
</comment>
<dbReference type="SUPFAM" id="SSF101353">
    <property type="entry name" value="Putative anticodon-binding domain of alanyl-tRNA synthetase (AlaRS)"/>
    <property type="match status" value="1"/>
</dbReference>
<dbReference type="InterPro" id="IPR018163">
    <property type="entry name" value="Thr/Ala-tRNA-synth_IIc_edit"/>
</dbReference>
<comment type="similarity">
    <text evidence="2 13">Belongs to the class-II aminoacyl-tRNA synthetase family.</text>
</comment>
<evidence type="ECO:0000313" key="16">
    <source>
        <dbReference type="EMBL" id="STE70735.1"/>
    </source>
</evidence>
<proteinExistence type="inferred from homology"/>
<dbReference type="FunFam" id="3.30.54.20:FF:000001">
    <property type="entry name" value="Alanine--tRNA ligase"/>
    <property type="match status" value="1"/>
</dbReference>
<dbReference type="Gene3D" id="3.30.930.10">
    <property type="entry name" value="Bira Bifunctional Protein, Domain 2"/>
    <property type="match status" value="1"/>
</dbReference>
<protein>
    <recommendedName>
        <fullName evidence="13">Alanine--tRNA ligase</fullName>
        <ecNumber evidence="13">6.1.1.7</ecNumber>
    </recommendedName>
    <alternativeName>
        <fullName evidence="13">Alanyl-tRNA synthetase</fullName>
        <shortName evidence="13">AlaRS</shortName>
    </alternativeName>
</protein>
<dbReference type="RefSeq" id="WP_104013655.1">
    <property type="nucleotide sequence ID" value="NZ_PRDF01000090.1"/>
</dbReference>